<evidence type="ECO:0000313" key="2">
    <source>
        <dbReference type="EMBL" id="MDX8153725.1"/>
    </source>
</evidence>
<feature type="transmembrane region" description="Helical" evidence="1">
    <location>
        <begin position="103"/>
        <end position="123"/>
    </location>
</feature>
<evidence type="ECO:0000313" key="3">
    <source>
        <dbReference type="Proteomes" id="UP001277761"/>
    </source>
</evidence>
<feature type="transmembrane region" description="Helical" evidence="1">
    <location>
        <begin position="64"/>
        <end position="83"/>
    </location>
</feature>
<comment type="caution">
    <text evidence="2">The sequence shown here is derived from an EMBL/GenBank/DDBJ whole genome shotgun (WGS) entry which is preliminary data.</text>
</comment>
<dbReference type="PANTHER" id="PTHR30188:SF4">
    <property type="entry name" value="PROTEIN TRIGALACTOSYLDIACYLGLYCEROL 1, CHLOROPLASTIC"/>
    <property type="match status" value="1"/>
</dbReference>
<dbReference type="InterPro" id="IPR030802">
    <property type="entry name" value="Permease_MalE"/>
</dbReference>
<keyword evidence="1" id="KW-0812">Transmembrane</keyword>
<accession>A0ABU4VSF7</accession>
<dbReference type="EMBL" id="JAXAVX010000019">
    <property type="protein sequence ID" value="MDX8153725.1"/>
    <property type="molecule type" value="Genomic_DNA"/>
</dbReference>
<organism evidence="2 3">
    <name type="scientific">Patulibacter brassicae</name>
    <dbReference type="NCBI Taxonomy" id="1705717"/>
    <lineage>
        <taxon>Bacteria</taxon>
        <taxon>Bacillati</taxon>
        <taxon>Actinomycetota</taxon>
        <taxon>Thermoleophilia</taxon>
        <taxon>Solirubrobacterales</taxon>
        <taxon>Patulibacteraceae</taxon>
        <taxon>Patulibacter</taxon>
    </lineage>
</organism>
<dbReference type="Proteomes" id="UP001277761">
    <property type="component" value="Unassembled WGS sequence"/>
</dbReference>
<proteinExistence type="predicted"/>
<sequence>MTPVEAFAGSGVYESLKTARDTFLLAPRTLRLAAKLPIRWVPDAIVEANVNIRRCLIPLTISQAIWIAGFGILNFGEVAYTLGVADRAPGGVFVGFTREVSTWITMMILAGIAGSALAADIGARKIREELDAMAVLGVDTMRTLIVPRVMGMVYAALVLGLIGLLVPIATYYVFTPAFLEYTPSVYRESWYLNIQALDLLSTFFKHALMGFFIAMVACHRGLATKGGAEGVGVAVTQTVVVSFFGIWMFNSVFNIGFLTIFPDLLVLKG</sequence>
<reference evidence="2 3" key="1">
    <citation type="submission" date="2023-11" db="EMBL/GenBank/DDBJ databases">
        <authorList>
            <person name="Xu M."/>
            <person name="Jiang T."/>
        </authorList>
    </citation>
    <scope>NUCLEOTIDE SEQUENCE [LARGE SCALE GENOMIC DNA]</scope>
    <source>
        <strain evidence="2 3">SD</strain>
    </source>
</reference>
<dbReference type="RefSeq" id="WP_319955874.1">
    <property type="nucleotide sequence ID" value="NZ_JAXAVX010000019.1"/>
</dbReference>
<evidence type="ECO:0000256" key="1">
    <source>
        <dbReference type="SAM" id="Phobius"/>
    </source>
</evidence>
<name>A0ABU4VSF7_9ACTN</name>
<keyword evidence="1" id="KW-1133">Transmembrane helix</keyword>
<dbReference type="Pfam" id="PF02405">
    <property type="entry name" value="MlaE"/>
    <property type="match status" value="1"/>
</dbReference>
<keyword evidence="3" id="KW-1185">Reference proteome</keyword>
<feature type="transmembrane region" description="Helical" evidence="1">
    <location>
        <begin position="194"/>
        <end position="218"/>
    </location>
</feature>
<protein>
    <submittedName>
        <fullName evidence="2">ABC transporter permease</fullName>
    </submittedName>
</protein>
<dbReference type="PANTHER" id="PTHR30188">
    <property type="entry name" value="ABC TRANSPORTER PERMEASE PROTEIN-RELATED"/>
    <property type="match status" value="1"/>
</dbReference>
<keyword evidence="1" id="KW-0472">Membrane</keyword>
<feature type="transmembrane region" description="Helical" evidence="1">
    <location>
        <begin position="151"/>
        <end position="174"/>
    </location>
</feature>
<gene>
    <name evidence="2" type="ORF">SK069_19165</name>
</gene>